<evidence type="ECO:0008006" key="3">
    <source>
        <dbReference type="Google" id="ProtNLM"/>
    </source>
</evidence>
<evidence type="ECO:0000313" key="1">
    <source>
        <dbReference type="EMBL" id="ODQ48449.1"/>
    </source>
</evidence>
<dbReference type="InterPro" id="IPR027417">
    <property type="entry name" value="P-loop_NTPase"/>
</dbReference>
<dbReference type="EMBL" id="KV454001">
    <property type="protein sequence ID" value="ODQ48449.1"/>
    <property type="molecule type" value="Genomic_DNA"/>
</dbReference>
<keyword evidence="2" id="KW-1185">Reference proteome</keyword>
<dbReference type="Proteomes" id="UP000094455">
    <property type="component" value="Unassembled WGS sequence"/>
</dbReference>
<dbReference type="Gene3D" id="3.40.50.300">
    <property type="entry name" value="P-loop containing nucleotide triphosphate hydrolases"/>
    <property type="match status" value="1"/>
</dbReference>
<gene>
    <name evidence="1" type="ORF">PICMEDRAFT_14022</name>
</gene>
<name>A0A1E3NQS5_9ASCO</name>
<proteinExistence type="predicted"/>
<accession>A0A1E3NQS5</accession>
<dbReference type="STRING" id="763406.A0A1E3NQS5"/>
<organism evidence="1 2">
    <name type="scientific">Pichia membranifaciens NRRL Y-2026</name>
    <dbReference type="NCBI Taxonomy" id="763406"/>
    <lineage>
        <taxon>Eukaryota</taxon>
        <taxon>Fungi</taxon>
        <taxon>Dikarya</taxon>
        <taxon>Ascomycota</taxon>
        <taxon>Saccharomycotina</taxon>
        <taxon>Pichiomycetes</taxon>
        <taxon>Pichiales</taxon>
        <taxon>Pichiaceae</taxon>
        <taxon>Pichia</taxon>
    </lineage>
</organism>
<dbReference type="AlphaFoldDB" id="A0A1E3NQS5"/>
<reference evidence="1 2" key="1">
    <citation type="journal article" date="2016" name="Proc. Natl. Acad. Sci. U.S.A.">
        <title>Comparative genomics of biotechnologically important yeasts.</title>
        <authorList>
            <person name="Riley R."/>
            <person name="Haridas S."/>
            <person name="Wolfe K.H."/>
            <person name="Lopes M.R."/>
            <person name="Hittinger C.T."/>
            <person name="Goeker M."/>
            <person name="Salamov A.A."/>
            <person name="Wisecaver J.H."/>
            <person name="Long T.M."/>
            <person name="Calvey C.H."/>
            <person name="Aerts A.L."/>
            <person name="Barry K.W."/>
            <person name="Choi C."/>
            <person name="Clum A."/>
            <person name="Coughlan A.Y."/>
            <person name="Deshpande S."/>
            <person name="Douglass A.P."/>
            <person name="Hanson S.J."/>
            <person name="Klenk H.-P."/>
            <person name="LaButti K.M."/>
            <person name="Lapidus A."/>
            <person name="Lindquist E.A."/>
            <person name="Lipzen A.M."/>
            <person name="Meier-Kolthoff J.P."/>
            <person name="Ohm R.A."/>
            <person name="Otillar R.P."/>
            <person name="Pangilinan J.L."/>
            <person name="Peng Y."/>
            <person name="Rokas A."/>
            <person name="Rosa C.A."/>
            <person name="Scheuner C."/>
            <person name="Sibirny A.A."/>
            <person name="Slot J.C."/>
            <person name="Stielow J.B."/>
            <person name="Sun H."/>
            <person name="Kurtzman C.P."/>
            <person name="Blackwell M."/>
            <person name="Grigoriev I.V."/>
            <person name="Jeffries T.W."/>
        </authorList>
    </citation>
    <scope>NUCLEOTIDE SEQUENCE [LARGE SCALE GENOMIC DNA]</scope>
    <source>
        <strain evidence="1 2">NRRL Y-2026</strain>
    </source>
</reference>
<protein>
    <recommendedName>
        <fullName evidence="3">Elongator complex protein 6</fullName>
    </recommendedName>
</protein>
<dbReference type="GeneID" id="30176874"/>
<dbReference type="RefSeq" id="XP_019019562.1">
    <property type="nucleotide sequence ID" value="XM_019160187.1"/>
</dbReference>
<evidence type="ECO:0000313" key="2">
    <source>
        <dbReference type="Proteomes" id="UP000094455"/>
    </source>
</evidence>
<dbReference type="OrthoDB" id="9995306at2759"/>
<sequence length="252" mass="28163">MASASDLQEQGLAFYSKHEQYLLSPQKSLSLIVHEPFNCPSWLVAGIIQQSLSNDNECYLSPQSPNRQKTASPTFLYSFSNTELTYSKYLHKYVTKNRNMFTFESYITEDSISLDTWDKSICEQLEKSAKLCDSSPVVILENPELLLSVVPAMTISKLLSQIMTIQQKSALYVVTSSSIIGAPQFLPALLHRSSLLISLTPLTTGRADDISGILSISPGPVQSNDRIEDRLSIADRQYSYLVTTNAVKLYFK</sequence>